<protein>
    <recommendedName>
        <fullName evidence="3">F-box protein</fullName>
    </recommendedName>
</protein>
<feature type="non-terminal residue" evidence="1">
    <location>
        <position position="1"/>
    </location>
</feature>
<organism evidence="1 2">
    <name type="scientific">Stylosanthes scabra</name>
    <dbReference type="NCBI Taxonomy" id="79078"/>
    <lineage>
        <taxon>Eukaryota</taxon>
        <taxon>Viridiplantae</taxon>
        <taxon>Streptophyta</taxon>
        <taxon>Embryophyta</taxon>
        <taxon>Tracheophyta</taxon>
        <taxon>Spermatophyta</taxon>
        <taxon>Magnoliopsida</taxon>
        <taxon>eudicotyledons</taxon>
        <taxon>Gunneridae</taxon>
        <taxon>Pentapetalae</taxon>
        <taxon>rosids</taxon>
        <taxon>fabids</taxon>
        <taxon>Fabales</taxon>
        <taxon>Fabaceae</taxon>
        <taxon>Papilionoideae</taxon>
        <taxon>50 kb inversion clade</taxon>
        <taxon>dalbergioids sensu lato</taxon>
        <taxon>Dalbergieae</taxon>
        <taxon>Pterocarpus clade</taxon>
        <taxon>Stylosanthes</taxon>
    </lineage>
</organism>
<keyword evidence="2" id="KW-1185">Reference proteome</keyword>
<accession>A0ABU6UWM5</accession>
<name>A0ABU6UWM5_9FABA</name>
<dbReference type="EMBL" id="JASCZI010123630">
    <property type="protein sequence ID" value="MED6165531.1"/>
    <property type="molecule type" value="Genomic_DNA"/>
</dbReference>
<sequence length="270" mass="30796">VIFWNPTTNEFKGIPLDLPVMLNFHFYIFYEGFGYDSLRDDYILIRKGEYSGIGGYIADSGEDDPSDFREIYYPNGQLRRRLSDNFFEEDPSDLIGFTIYLNGTCHWRSVVLQEDSYVASLGTYKGRFVDTLFSVDIGNTKFTTTTISEWEFNKDINIKDLVDRKLVALNSYVATISMCLKTKCIDISILAEIGVNESWVKLFTIRPLSSIEGIMGIGIKGDLLLRKNDDELVSFDLGTQQIQEIGIKGSRLSQTLIYEKNFLPIGRITN</sequence>
<reference evidence="1 2" key="1">
    <citation type="journal article" date="2023" name="Plants (Basel)">
        <title>Bridging the Gap: Combining Genomics and Transcriptomics Approaches to Understand Stylosanthes scabra, an Orphan Legume from the Brazilian Caatinga.</title>
        <authorList>
            <person name="Ferreira-Neto J.R.C."/>
            <person name="da Silva M.D."/>
            <person name="Binneck E."/>
            <person name="de Melo N.F."/>
            <person name="da Silva R.H."/>
            <person name="de Melo A.L.T.M."/>
            <person name="Pandolfi V."/>
            <person name="Bustamante F.O."/>
            <person name="Brasileiro-Vidal A.C."/>
            <person name="Benko-Iseppon A.M."/>
        </authorList>
    </citation>
    <scope>NUCLEOTIDE SEQUENCE [LARGE SCALE GENOMIC DNA]</scope>
    <source>
        <tissue evidence="1">Leaves</tissue>
    </source>
</reference>
<evidence type="ECO:0000313" key="2">
    <source>
        <dbReference type="Proteomes" id="UP001341840"/>
    </source>
</evidence>
<evidence type="ECO:0008006" key="3">
    <source>
        <dbReference type="Google" id="ProtNLM"/>
    </source>
</evidence>
<proteinExistence type="predicted"/>
<evidence type="ECO:0000313" key="1">
    <source>
        <dbReference type="EMBL" id="MED6165531.1"/>
    </source>
</evidence>
<comment type="caution">
    <text evidence="1">The sequence shown here is derived from an EMBL/GenBank/DDBJ whole genome shotgun (WGS) entry which is preliminary data.</text>
</comment>
<dbReference type="Proteomes" id="UP001341840">
    <property type="component" value="Unassembled WGS sequence"/>
</dbReference>
<gene>
    <name evidence="1" type="ORF">PIB30_100412</name>
</gene>